<comment type="caution">
    <text evidence="4">The sequence shown here is derived from an EMBL/GenBank/DDBJ whole genome shotgun (WGS) entry which is preliminary data.</text>
</comment>
<feature type="compositionally biased region" description="Acidic residues" evidence="2">
    <location>
        <begin position="824"/>
        <end position="847"/>
    </location>
</feature>
<dbReference type="AlphaFoldDB" id="A0AA37S9L6"/>
<keyword evidence="1" id="KW-0175">Coiled coil</keyword>
<dbReference type="Pfam" id="PF25800">
    <property type="entry name" value="FimV_N"/>
    <property type="match status" value="1"/>
</dbReference>
<evidence type="ECO:0000259" key="3">
    <source>
        <dbReference type="Pfam" id="PF25800"/>
    </source>
</evidence>
<dbReference type="InterPro" id="IPR038440">
    <property type="entry name" value="FimV_C_sf"/>
</dbReference>
<protein>
    <submittedName>
        <fullName evidence="4">Motility protein FimV</fullName>
    </submittedName>
</protein>
<reference evidence="4" key="1">
    <citation type="journal article" date="2014" name="Int. J. Syst. Evol. Microbiol.">
        <title>Complete genome sequence of Corynebacterium casei LMG S-19264T (=DSM 44701T), isolated from a smear-ripened cheese.</title>
        <authorList>
            <consortium name="US DOE Joint Genome Institute (JGI-PGF)"/>
            <person name="Walter F."/>
            <person name="Albersmeier A."/>
            <person name="Kalinowski J."/>
            <person name="Ruckert C."/>
        </authorList>
    </citation>
    <scope>NUCLEOTIDE SEQUENCE</scope>
    <source>
        <strain evidence="4">NBRC 110071</strain>
    </source>
</reference>
<gene>
    <name evidence="4" type="primary">fimV</name>
    <name evidence="4" type="ORF">GCM10007876_14170</name>
</gene>
<evidence type="ECO:0000313" key="5">
    <source>
        <dbReference type="Proteomes" id="UP001161389"/>
    </source>
</evidence>
<name>A0AA37S9L6_9GAMM</name>
<sequence>MKLRKLTSALVAAGALSSPWALGLGLGDITLKSSLNQPLQAEIKLLQTRELAEEEVLPSLAAQEEFDRAGVERFFFLSNIDFDVKLSGAGDGVLLLTTKQTIQEPFLNFLVEVNWPNGRVLREYTVLLDPPVYEDEAPEIVVTPQTSAPTQAIMDAEKAAAKTTNSQAVVTPVASSTSSNSSGGTYGPVGSSDTLWNIALEVRPDRSVSVQQTMMAIRELNPNAFVGGNINKIKKGSVLRVPTLDQIQDWSEGSAVKEVAKHNQRYQQSIHSDTAGQIQLSGVDQSLQSNVMEPDEARLKIVRSEDASASSGSASGDQAGTDAEVETLQNELAITQENLDKANRENEKLAARLEALEERMSKLSRLVTLKDSQMAELQMTMSDQDMPEETLSESQDMEMSEAAVSESSGMMDAEMPMEGMDESMPEEMMADGSMADEAMEESAMVEDGAMVDGATVDEAMPEDASEMTEVEPEAPVQAEVTPPPSDKPVIKLDEQYTPVSQPKQGLIETVLGNPVWLIAIGAGSLLFVILLFMMSRRSYQRENELADVVEQNPTDGKSSMDIADEELSTIDEELDSLDLESQGFGQVSLDGDTNLDVDDVIARADSYIAYGQFDNAVGVLEEAINNEPSRIDLRLKMLEVCAETQNTQGFERQKQEILNLGAEDVSSQIRVLEQKLPGSMGEAATVDAFDSGDSLLVDQGADEENDEFSYSLEDLESELASDLSGDSLTESSMAEESDDLDELEFNLDEELGLNDSAAETSDFDVSASADEYSLDMDLGTDEVSENVSASGDEFDSLGDLELDGFDSDLDASLESSETAQLDSLAEEAESEDSFAMDPSLDLEQDADELSLDDMPVVEDNVLEAPSEGSLDMSDLGSDDLLAKESAGDLSVSEVASDADSDLDMDDLEDLAKSLGVDSADEVDLDAELASASEVTPSLDLAEETPVESFDVESTEEITDDFALNDLEESTDLELDSADDLSALAESSEEFEVPEEISEQDSALEDTSFDELSLDESVALDSDSASEVAFDESAVEESAVEESIAEESDLDADVKSTLNEEELDFYVGADEVATKLDLARAYVDMGDIDGAKDILEEVIVEGNEDQKTEATDLLNGLS</sequence>
<feature type="compositionally biased region" description="Acidic residues" evidence="2">
    <location>
        <begin position="940"/>
        <end position="959"/>
    </location>
</feature>
<feature type="coiled-coil region" evidence="1">
    <location>
        <begin position="325"/>
        <end position="366"/>
    </location>
</feature>
<dbReference type="NCBIfam" id="TIGR03504">
    <property type="entry name" value="FimV_Cterm"/>
    <property type="match status" value="1"/>
</dbReference>
<feature type="region of interest" description="Disordered" evidence="2">
    <location>
        <begin position="785"/>
        <end position="847"/>
    </location>
</feature>
<dbReference type="InterPro" id="IPR020011">
    <property type="entry name" value="FimV_C"/>
</dbReference>
<dbReference type="RefSeq" id="WP_284380372.1">
    <property type="nucleotide sequence ID" value="NZ_BSNM01000011.1"/>
</dbReference>
<feature type="compositionally biased region" description="Low complexity" evidence="2">
    <location>
        <begin position="307"/>
        <end position="322"/>
    </location>
</feature>
<feature type="region of interest" description="Disordered" evidence="2">
    <location>
        <begin position="465"/>
        <end position="488"/>
    </location>
</feature>
<feature type="compositionally biased region" description="Acidic residues" evidence="2">
    <location>
        <begin position="792"/>
        <end position="811"/>
    </location>
</feature>
<feature type="compositionally biased region" description="Low complexity" evidence="2">
    <location>
        <begin position="812"/>
        <end position="823"/>
    </location>
</feature>
<feature type="region of interest" description="Disordered" evidence="2">
    <location>
        <begin position="930"/>
        <end position="1052"/>
    </location>
</feature>
<dbReference type="InterPro" id="IPR057840">
    <property type="entry name" value="FimV_N"/>
</dbReference>
<feature type="region of interest" description="Disordered" evidence="2">
    <location>
        <begin position="303"/>
        <end position="323"/>
    </location>
</feature>
<evidence type="ECO:0000256" key="2">
    <source>
        <dbReference type="SAM" id="MobiDB-lite"/>
    </source>
</evidence>
<reference evidence="4" key="2">
    <citation type="submission" date="2023-01" db="EMBL/GenBank/DDBJ databases">
        <title>Draft genome sequence of Litoribrevibacter albus strain NBRC 110071.</title>
        <authorList>
            <person name="Sun Q."/>
            <person name="Mori K."/>
        </authorList>
    </citation>
    <scope>NUCLEOTIDE SEQUENCE</scope>
    <source>
        <strain evidence="4">NBRC 110071</strain>
    </source>
</reference>
<dbReference type="InterPro" id="IPR020012">
    <property type="entry name" value="LysM_FimV"/>
</dbReference>
<feature type="compositionally biased region" description="Acidic residues" evidence="2">
    <location>
        <begin position="986"/>
        <end position="1013"/>
    </location>
</feature>
<feature type="compositionally biased region" description="Acidic residues" evidence="2">
    <location>
        <begin position="1028"/>
        <end position="1050"/>
    </location>
</feature>
<dbReference type="Proteomes" id="UP001161389">
    <property type="component" value="Unassembled WGS sequence"/>
</dbReference>
<accession>A0AA37S9L6</accession>
<evidence type="ECO:0000256" key="1">
    <source>
        <dbReference type="SAM" id="Coils"/>
    </source>
</evidence>
<keyword evidence="5" id="KW-1185">Reference proteome</keyword>
<feature type="domain" description="FimV N-terminal" evidence="3">
    <location>
        <begin position="24"/>
        <end position="131"/>
    </location>
</feature>
<feature type="region of interest" description="Disordered" evidence="2">
    <location>
        <begin position="864"/>
        <end position="903"/>
    </location>
</feature>
<dbReference type="NCBIfam" id="TIGR03505">
    <property type="entry name" value="FimV_core"/>
    <property type="match status" value="1"/>
</dbReference>
<proteinExistence type="predicted"/>
<feature type="compositionally biased region" description="Acidic residues" evidence="2">
    <location>
        <begin position="965"/>
        <end position="978"/>
    </location>
</feature>
<feature type="compositionally biased region" description="Low complexity" evidence="2">
    <location>
        <begin position="866"/>
        <end position="879"/>
    </location>
</feature>
<dbReference type="EMBL" id="BSNM01000011">
    <property type="protein sequence ID" value="GLQ30938.1"/>
    <property type="molecule type" value="Genomic_DNA"/>
</dbReference>
<organism evidence="4 5">
    <name type="scientific">Litoribrevibacter albus</name>
    <dbReference type="NCBI Taxonomy" id="1473156"/>
    <lineage>
        <taxon>Bacteria</taxon>
        <taxon>Pseudomonadati</taxon>
        <taxon>Pseudomonadota</taxon>
        <taxon>Gammaproteobacteria</taxon>
        <taxon>Oceanospirillales</taxon>
        <taxon>Oceanospirillaceae</taxon>
        <taxon>Litoribrevibacter</taxon>
    </lineage>
</organism>
<evidence type="ECO:0000313" key="4">
    <source>
        <dbReference type="EMBL" id="GLQ30938.1"/>
    </source>
</evidence>
<dbReference type="Gene3D" id="1.20.58.2200">
    <property type="match status" value="1"/>
</dbReference>